<proteinExistence type="predicted"/>
<sequence>MTRIAVIVGSTRPGRRGHAVARWVAEVAARHPAAVVGEASFELVDLAEYGLPLLDEPVPALFGQYQRAETRRWAATIGSFDGFVFVTPEYNHSVPAALKNAIDHLFAEWNDKAAGFVSYGVHGGIRAVEHLRLALAEVKVADVRSQVVLSVFTDFDYTGCDMTDPTAAGEFTPGEQQEQSVNTMLDEVIAWSVALKPLRADAGAASEGNAVSV</sequence>
<dbReference type="KEGG" id="shaw:CEB94_23555"/>
<dbReference type="RefSeq" id="WP_175434051.1">
    <property type="nucleotide sequence ID" value="NZ_CP021978.1"/>
</dbReference>
<dbReference type="InterPro" id="IPR029039">
    <property type="entry name" value="Flavoprotein-like_sf"/>
</dbReference>
<gene>
    <name evidence="2" type="ORF">CEB94_23555</name>
</gene>
<dbReference type="Gene3D" id="3.40.50.360">
    <property type="match status" value="1"/>
</dbReference>
<dbReference type="GO" id="GO:0005829">
    <property type="term" value="C:cytosol"/>
    <property type="evidence" value="ECO:0007669"/>
    <property type="project" value="TreeGrafter"/>
</dbReference>
<dbReference type="PANTHER" id="PTHR30543:SF21">
    <property type="entry name" value="NAD(P)H-DEPENDENT FMN REDUCTASE LOT6"/>
    <property type="match status" value="1"/>
</dbReference>
<dbReference type="InterPro" id="IPR050712">
    <property type="entry name" value="NAD(P)H-dep_reductase"/>
</dbReference>
<reference evidence="2 3" key="1">
    <citation type="submission" date="2017-06" db="EMBL/GenBank/DDBJ databases">
        <title>Complete Genome Sequence of Streptomyces hawaiiensis NRRL 15010 and insights into acyldepsipeptides biosynthesis.</title>
        <authorList>
            <person name="Mariita R.M."/>
            <person name="Sello J.K."/>
        </authorList>
    </citation>
    <scope>NUCLEOTIDE SEQUENCE [LARGE SCALE GENOMIC DNA]</scope>
    <source>
        <strain evidence="2 3">ATCC 12236</strain>
    </source>
</reference>
<keyword evidence="3" id="KW-1185">Reference proteome</keyword>
<evidence type="ECO:0000313" key="3">
    <source>
        <dbReference type="Proteomes" id="UP000495940"/>
    </source>
</evidence>
<dbReference type="SUPFAM" id="SSF52218">
    <property type="entry name" value="Flavoproteins"/>
    <property type="match status" value="1"/>
</dbReference>
<evidence type="ECO:0000313" key="2">
    <source>
        <dbReference type="EMBL" id="QCD57491.1"/>
    </source>
</evidence>
<dbReference type="InterPro" id="IPR005025">
    <property type="entry name" value="FMN_Rdtase-like_dom"/>
</dbReference>
<dbReference type="GO" id="GO:0016491">
    <property type="term" value="F:oxidoreductase activity"/>
    <property type="evidence" value="ECO:0007669"/>
    <property type="project" value="InterPro"/>
</dbReference>
<dbReference type="Proteomes" id="UP000495940">
    <property type="component" value="Chromosome"/>
</dbReference>
<protein>
    <submittedName>
        <fullName evidence="2">NADPH-dependent FMN reductase</fullName>
    </submittedName>
</protein>
<dbReference type="PANTHER" id="PTHR30543">
    <property type="entry name" value="CHROMATE REDUCTASE"/>
    <property type="match status" value="1"/>
</dbReference>
<organism evidence="2 3">
    <name type="scientific">Streptomyces hawaiiensis</name>
    <dbReference type="NCBI Taxonomy" id="67305"/>
    <lineage>
        <taxon>Bacteria</taxon>
        <taxon>Bacillati</taxon>
        <taxon>Actinomycetota</taxon>
        <taxon>Actinomycetes</taxon>
        <taxon>Kitasatosporales</taxon>
        <taxon>Streptomycetaceae</taxon>
        <taxon>Streptomyces</taxon>
    </lineage>
</organism>
<dbReference type="EMBL" id="CP021978">
    <property type="protein sequence ID" value="QCD57491.1"/>
    <property type="molecule type" value="Genomic_DNA"/>
</dbReference>
<feature type="domain" description="NADPH-dependent FMN reductase-like" evidence="1">
    <location>
        <begin position="2"/>
        <end position="151"/>
    </location>
</feature>
<name>A0A6G5RI45_9ACTN</name>
<dbReference type="Pfam" id="PF03358">
    <property type="entry name" value="FMN_red"/>
    <property type="match status" value="1"/>
</dbReference>
<dbReference type="GO" id="GO:0010181">
    <property type="term" value="F:FMN binding"/>
    <property type="evidence" value="ECO:0007669"/>
    <property type="project" value="TreeGrafter"/>
</dbReference>
<evidence type="ECO:0000259" key="1">
    <source>
        <dbReference type="Pfam" id="PF03358"/>
    </source>
</evidence>
<accession>A0A6G5RI45</accession>
<dbReference type="AlphaFoldDB" id="A0A6G5RI45"/>